<proteinExistence type="inferred from homology"/>
<feature type="chain" id="PRO_5043758904" description="Shugoshin C-terminal domain-containing protein" evidence="11">
    <location>
        <begin position="20"/>
        <end position="640"/>
    </location>
</feature>
<feature type="signal peptide" evidence="11">
    <location>
        <begin position="1"/>
        <end position="19"/>
    </location>
</feature>
<dbReference type="GO" id="GO:0005634">
    <property type="term" value="C:nucleus"/>
    <property type="evidence" value="ECO:0007669"/>
    <property type="project" value="InterPro"/>
</dbReference>
<keyword evidence="11" id="KW-0732">Signal</keyword>
<feature type="compositionally biased region" description="Basic and acidic residues" evidence="10">
    <location>
        <begin position="374"/>
        <end position="388"/>
    </location>
</feature>
<comment type="subcellular location">
    <subcellularLocation>
        <location evidence="1">Chromosome</location>
        <location evidence="1">Centromere</location>
    </subcellularLocation>
</comment>
<sequence>MSFTLVSLFLFFWHWGALCITSFMSSSPFIFLKEKMAECLKKPVKDTLDGIKERMKEKKNQKWMRLDKINQICTVKGKVATNSSKKIKSLQANNKALAQALQEEKLKLRDAQDTILHLKKDYQDLKLQMFKLQRHLRLKQAQGLVENQLQALNKIISRVSQNLLDSINLLGPAKDLCSMGVNGRVLSSALENGSSVAGPIHSVKHLQCADGDDQVLPSGMEADSHKNELIPSVSETREESDNAISSNNLVPDKGQTSDFHLDIIESELENTSSSREDGLGNLLPKNASIRNCFVKLRNYKKHTSVLNHSEAPASTKKLPELDEVRLEESLELCAVESRNLDIPQLNENEVGSELVLRTTDSETAQSHLNSNSDLKQHECKNREDSQVRKEKHQKAKLEKPKTSRQTPKQRQGKEASKKKLDFLGGFSDAYDFHLEESVHLTPFRQNKVNDTDTGVDDENDLSETNTTESSDIEEDSDDSIYEPYKGKSKRRRSSVDKIGTSPVHARPRSKRCLAQREQKLQNEKETESPKSSDKSIRQPSEPSHGHLRDVTNTTSLLPSTGNAAVDPGGEGPRSPKRKRSCTVTVCYKEPSIGGKLRRGDPFTDTNFLNSPIFKQKNNAKRLPHRKKTVVKYSEKFVGCH</sequence>
<reference evidence="13" key="1">
    <citation type="submission" date="2020-03" db="EMBL/GenBank/DDBJ databases">
        <title>Melopsittacus undulatus (budgerigar) genome, bMelUnd1, maternal haplotype with Z.</title>
        <authorList>
            <person name="Gedman G."/>
            <person name="Mountcastle J."/>
            <person name="Haase B."/>
            <person name="Formenti G."/>
            <person name="Wright T."/>
            <person name="Apodaca J."/>
            <person name="Pelan S."/>
            <person name="Chow W."/>
            <person name="Rhie A."/>
            <person name="Howe K."/>
            <person name="Fedrigo O."/>
            <person name="Jarvis E.D."/>
        </authorList>
    </citation>
    <scope>NUCLEOTIDE SEQUENCE [LARGE SCALE GENOMIC DNA]</scope>
</reference>
<keyword evidence="3" id="KW-0158">Chromosome</keyword>
<organism evidence="13 14">
    <name type="scientific">Melopsittacus undulatus</name>
    <name type="common">Budgerigar</name>
    <name type="synonym">Psittacus undulatus</name>
    <dbReference type="NCBI Taxonomy" id="13146"/>
    <lineage>
        <taxon>Eukaryota</taxon>
        <taxon>Metazoa</taxon>
        <taxon>Chordata</taxon>
        <taxon>Craniata</taxon>
        <taxon>Vertebrata</taxon>
        <taxon>Euteleostomi</taxon>
        <taxon>Archelosauria</taxon>
        <taxon>Archosauria</taxon>
        <taxon>Dinosauria</taxon>
        <taxon>Saurischia</taxon>
        <taxon>Theropoda</taxon>
        <taxon>Coelurosauria</taxon>
        <taxon>Aves</taxon>
        <taxon>Neognathae</taxon>
        <taxon>Neoaves</taxon>
        <taxon>Telluraves</taxon>
        <taxon>Australaves</taxon>
        <taxon>Psittaciformes</taxon>
        <taxon>Psittaculidae</taxon>
        <taxon>Melopsittacus</taxon>
    </lineage>
</organism>
<evidence type="ECO:0000313" key="14">
    <source>
        <dbReference type="Proteomes" id="UP000694405"/>
    </source>
</evidence>
<dbReference type="GO" id="GO:0045132">
    <property type="term" value="P:meiotic chromosome segregation"/>
    <property type="evidence" value="ECO:0007669"/>
    <property type="project" value="InterPro"/>
</dbReference>
<dbReference type="Pfam" id="PF07557">
    <property type="entry name" value="Shugoshin_C"/>
    <property type="match status" value="1"/>
</dbReference>
<evidence type="ECO:0000256" key="11">
    <source>
        <dbReference type="SAM" id="SignalP"/>
    </source>
</evidence>
<dbReference type="PANTHER" id="PTHR21577:SF3">
    <property type="entry name" value="SHUGOSHIN 1-RELATED"/>
    <property type="match status" value="1"/>
</dbReference>
<dbReference type="InterPro" id="IPR011515">
    <property type="entry name" value="Shugoshin_C"/>
</dbReference>
<evidence type="ECO:0000256" key="10">
    <source>
        <dbReference type="SAM" id="MobiDB-lite"/>
    </source>
</evidence>
<gene>
    <name evidence="13" type="primary">LOC101881068</name>
</gene>
<feature type="domain" description="Shugoshin C-terminal" evidence="12">
    <location>
        <begin position="578"/>
        <end position="598"/>
    </location>
</feature>
<evidence type="ECO:0000313" key="13">
    <source>
        <dbReference type="Ensembl" id="ENSMUNP00000023136.1"/>
    </source>
</evidence>
<evidence type="ECO:0000256" key="3">
    <source>
        <dbReference type="ARBA" id="ARBA00022454"/>
    </source>
</evidence>
<evidence type="ECO:0000256" key="6">
    <source>
        <dbReference type="ARBA" id="ARBA00023054"/>
    </source>
</evidence>
<keyword evidence="5" id="KW-0159">Chromosome partition</keyword>
<dbReference type="InterPro" id="IPR038889">
    <property type="entry name" value="Shugoshin1/2"/>
</dbReference>
<accession>A0A8V5G2J2</accession>
<evidence type="ECO:0000256" key="9">
    <source>
        <dbReference type="SAM" id="Coils"/>
    </source>
</evidence>
<name>A0A8V5G2J2_MELUD</name>
<dbReference type="GO" id="GO:0051301">
    <property type="term" value="P:cell division"/>
    <property type="evidence" value="ECO:0007669"/>
    <property type="project" value="UniProtKB-KW"/>
</dbReference>
<keyword evidence="8" id="KW-0137">Centromere</keyword>
<keyword evidence="14" id="KW-1185">Reference proteome</keyword>
<feature type="region of interest" description="Disordered" evidence="10">
    <location>
        <begin position="363"/>
        <end position="419"/>
    </location>
</feature>
<feature type="compositionally biased region" description="Polar residues" evidence="10">
    <location>
        <begin position="363"/>
        <end position="373"/>
    </location>
</feature>
<keyword evidence="7" id="KW-0131">Cell cycle</keyword>
<dbReference type="GO" id="GO:0000775">
    <property type="term" value="C:chromosome, centromeric region"/>
    <property type="evidence" value="ECO:0007669"/>
    <property type="project" value="UniProtKB-SubCell"/>
</dbReference>
<evidence type="ECO:0000256" key="7">
    <source>
        <dbReference type="ARBA" id="ARBA00023306"/>
    </source>
</evidence>
<evidence type="ECO:0000256" key="2">
    <source>
        <dbReference type="ARBA" id="ARBA00010845"/>
    </source>
</evidence>
<protein>
    <recommendedName>
        <fullName evidence="12">Shugoshin C-terminal domain-containing protein</fullName>
    </recommendedName>
</protein>
<keyword evidence="6 9" id="KW-0175">Coiled coil</keyword>
<dbReference type="AlphaFoldDB" id="A0A8V5G2J2"/>
<feature type="compositionally biased region" description="Polar residues" evidence="10">
    <location>
        <begin position="550"/>
        <end position="562"/>
    </location>
</feature>
<feature type="compositionally biased region" description="Acidic residues" evidence="10">
    <location>
        <begin position="470"/>
        <end position="480"/>
    </location>
</feature>
<dbReference type="Ensembl" id="ENSMUNT00000026981.1">
    <property type="protein sequence ID" value="ENSMUNP00000023136.1"/>
    <property type="gene ID" value="ENSMUNG00000013889.2"/>
</dbReference>
<comment type="similarity">
    <text evidence="2">Belongs to the shugoshin family.</text>
</comment>
<feature type="region of interest" description="Disordered" evidence="10">
    <location>
        <begin position="445"/>
        <end position="580"/>
    </location>
</feature>
<evidence type="ECO:0000256" key="1">
    <source>
        <dbReference type="ARBA" id="ARBA00004584"/>
    </source>
</evidence>
<evidence type="ECO:0000259" key="12">
    <source>
        <dbReference type="Pfam" id="PF07557"/>
    </source>
</evidence>
<evidence type="ECO:0000256" key="8">
    <source>
        <dbReference type="ARBA" id="ARBA00023328"/>
    </source>
</evidence>
<dbReference type="Proteomes" id="UP000694405">
    <property type="component" value="Chromosome 1"/>
</dbReference>
<evidence type="ECO:0000256" key="4">
    <source>
        <dbReference type="ARBA" id="ARBA00022618"/>
    </source>
</evidence>
<reference evidence="13" key="3">
    <citation type="submission" date="2025-09" db="UniProtKB">
        <authorList>
            <consortium name="Ensembl"/>
        </authorList>
    </citation>
    <scope>IDENTIFICATION</scope>
</reference>
<feature type="coiled-coil region" evidence="9">
    <location>
        <begin position="87"/>
        <end position="128"/>
    </location>
</feature>
<feature type="compositionally biased region" description="Basic and acidic residues" evidence="10">
    <location>
        <begin position="514"/>
        <end position="536"/>
    </location>
</feature>
<evidence type="ECO:0000256" key="5">
    <source>
        <dbReference type="ARBA" id="ARBA00022829"/>
    </source>
</evidence>
<dbReference type="PANTHER" id="PTHR21577">
    <property type="entry name" value="SHUGOSHIN"/>
    <property type="match status" value="1"/>
</dbReference>
<dbReference type="Gene3D" id="1.20.5.730">
    <property type="entry name" value="Single helix bin"/>
    <property type="match status" value="1"/>
</dbReference>
<keyword evidence="4" id="KW-0132">Cell division</keyword>
<reference evidence="13" key="2">
    <citation type="submission" date="2025-08" db="UniProtKB">
        <authorList>
            <consortium name="Ensembl"/>
        </authorList>
    </citation>
    <scope>IDENTIFICATION</scope>
</reference>